<reference evidence="3 4" key="1">
    <citation type="submission" date="2017-11" db="EMBL/GenBank/DDBJ databases">
        <title>De-novo sequencing of pomegranate (Punica granatum L.) genome.</title>
        <authorList>
            <person name="Akparov Z."/>
            <person name="Amiraslanov A."/>
            <person name="Hajiyeva S."/>
            <person name="Abbasov M."/>
            <person name="Kaur K."/>
            <person name="Hamwieh A."/>
            <person name="Solovyev V."/>
            <person name="Salamov A."/>
            <person name="Braich B."/>
            <person name="Kosarev P."/>
            <person name="Mahmoud A."/>
            <person name="Hajiyev E."/>
            <person name="Babayeva S."/>
            <person name="Izzatullayeva V."/>
            <person name="Mammadov A."/>
            <person name="Mammadov A."/>
            <person name="Sharifova S."/>
            <person name="Ojaghi J."/>
            <person name="Eynullazada K."/>
            <person name="Bayramov B."/>
            <person name="Abdulazimova A."/>
            <person name="Shahmuradov I."/>
        </authorList>
    </citation>
    <scope>NUCLEOTIDE SEQUENCE [LARGE SCALE GENOMIC DNA]</scope>
    <source>
        <strain evidence="4">cv. AG2017</strain>
        <tissue evidence="3">Leaf</tissue>
    </source>
</reference>
<proteinExistence type="predicted"/>
<keyword evidence="4" id="KW-1185">Reference proteome</keyword>
<evidence type="ECO:0000256" key="1">
    <source>
        <dbReference type="SAM" id="MobiDB-lite"/>
    </source>
</evidence>
<feature type="compositionally biased region" description="Basic and acidic residues" evidence="1">
    <location>
        <begin position="150"/>
        <end position="160"/>
    </location>
</feature>
<gene>
    <name evidence="3" type="ORF">CRG98_014554</name>
</gene>
<dbReference type="InterPro" id="IPR058594">
    <property type="entry name" value="PB1-like_dom_pln"/>
</dbReference>
<feature type="compositionally biased region" description="Low complexity" evidence="1">
    <location>
        <begin position="170"/>
        <end position="185"/>
    </location>
</feature>
<feature type="compositionally biased region" description="Basic and acidic residues" evidence="1">
    <location>
        <begin position="78"/>
        <end position="91"/>
    </location>
</feature>
<organism evidence="3 4">
    <name type="scientific">Punica granatum</name>
    <name type="common">Pomegranate</name>
    <dbReference type="NCBI Taxonomy" id="22663"/>
    <lineage>
        <taxon>Eukaryota</taxon>
        <taxon>Viridiplantae</taxon>
        <taxon>Streptophyta</taxon>
        <taxon>Embryophyta</taxon>
        <taxon>Tracheophyta</taxon>
        <taxon>Spermatophyta</taxon>
        <taxon>Magnoliopsida</taxon>
        <taxon>eudicotyledons</taxon>
        <taxon>Gunneridae</taxon>
        <taxon>Pentapetalae</taxon>
        <taxon>rosids</taxon>
        <taxon>malvids</taxon>
        <taxon>Myrtales</taxon>
        <taxon>Lythraceae</taxon>
        <taxon>Punica</taxon>
    </lineage>
</organism>
<evidence type="ECO:0000313" key="3">
    <source>
        <dbReference type="EMBL" id="PKI65085.1"/>
    </source>
</evidence>
<comment type="caution">
    <text evidence="3">The sequence shown here is derived from an EMBL/GenBank/DDBJ whole genome shotgun (WGS) entry which is preliminary data.</text>
</comment>
<accession>A0A2I0K979</accession>
<name>A0A2I0K979_PUNGR</name>
<feature type="region of interest" description="Disordered" evidence="1">
    <location>
        <begin position="78"/>
        <end position="125"/>
    </location>
</feature>
<feature type="compositionally biased region" description="Basic and acidic residues" evidence="1">
    <location>
        <begin position="101"/>
        <end position="112"/>
    </location>
</feature>
<protein>
    <recommendedName>
        <fullName evidence="2">PB1-like domain-containing protein</fullName>
    </recommendedName>
</protein>
<evidence type="ECO:0000259" key="2">
    <source>
        <dbReference type="Pfam" id="PF26130"/>
    </source>
</evidence>
<sequence>MASGRKVSCEPRMDEFRTVDLVIHHGGRFVRDPEMRYEGGFVDLKKDMDNDKITAAGIEELADRPDEANAEKVRQLMRMQEEATHEEHAAMEQEEAVGVNDSRRSTSTSKDDSAEDNTYKLGPDARAWDVEDDYMEFLASIDPGLEQFDDQAHEEFHEGEGGEEGEGNEGEQAGEGAQAATQTGKKGVQLVLPELLLLLLQEVKQDLPQILLREMHPKKPLKSLKRAVKHRS</sequence>
<dbReference type="AlphaFoldDB" id="A0A2I0K979"/>
<feature type="domain" description="PB1-like" evidence="2">
    <location>
        <begin position="17"/>
        <end position="65"/>
    </location>
</feature>
<dbReference type="EMBL" id="PGOL01000770">
    <property type="protein sequence ID" value="PKI65085.1"/>
    <property type="molecule type" value="Genomic_DNA"/>
</dbReference>
<evidence type="ECO:0000313" key="4">
    <source>
        <dbReference type="Proteomes" id="UP000233551"/>
    </source>
</evidence>
<dbReference type="Proteomes" id="UP000233551">
    <property type="component" value="Unassembled WGS sequence"/>
</dbReference>
<feature type="region of interest" description="Disordered" evidence="1">
    <location>
        <begin position="141"/>
        <end position="185"/>
    </location>
</feature>
<dbReference type="Pfam" id="PF26130">
    <property type="entry name" value="PB1-like"/>
    <property type="match status" value="1"/>
</dbReference>